<organism evidence="2 3">
    <name type="scientific">Thermoflexibacter ruber</name>
    <dbReference type="NCBI Taxonomy" id="1003"/>
    <lineage>
        <taxon>Bacteria</taxon>
        <taxon>Pseudomonadati</taxon>
        <taxon>Bacteroidota</taxon>
        <taxon>Cytophagia</taxon>
        <taxon>Cytophagales</taxon>
        <taxon>Thermoflexibacteraceae</taxon>
        <taxon>Thermoflexibacter</taxon>
    </lineage>
</organism>
<evidence type="ECO:0000313" key="3">
    <source>
        <dbReference type="Proteomes" id="UP000199513"/>
    </source>
</evidence>
<proteinExistence type="predicted"/>
<evidence type="ECO:0000259" key="1">
    <source>
        <dbReference type="Pfam" id="PF04734"/>
    </source>
</evidence>
<name>A0A1I2GAE3_9BACT</name>
<gene>
    <name evidence="2" type="ORF">SAMN04488541_101742</name>
</gene>
<dbReference type="OrthoDB" id="926204at2"/>
<evidence type="ECO:0000313" key="2">
    <source>
        <dbReference type="EMBL" id="SFF13950.1"/>
    </source>
</evidence>
<dbReference type="STRING" id="1003.SAMN04488541_101742"/>
<dbReference type="RefSeq" id="WP_091544972.1">
    <property type="nucleotide sequence ID" value="NZ_FONY01000017.1"/>
</dbReference>
<keyword evidence="3" id="KW-1185">Reference proteome</keyword>
<dbReference type="Pfam" id="PF04734">
    <property type="entry name" value="Ceramidase_alk"/>
    <property type="match status" value="1"/>
</dbReference>
<protein>
    <submittedName>
        <fullName evidence="2">Neutral/alkaline non-lysosomal ceramidase, N-terminal</fullName>
    </submittedName>
</protein>
<sequence length="452" mass="50624">MQKKFIKLLFRFFITVALLSVLLALVLFTTASEDAYQESNYYKETIKQLSQIQFDTVQNTNTVFKAGWARRSITPEKLAPLAGYGIARGKTQAIHDSLFVSAVVLESNAKQVVILSYDLLIAPPLIVNRLAGELAQLGLKREHIFFTATHTHHGVGGWAKGVAGWLIAGGYDAQITENIVKQTFLAIQEAQHHLLPARIGFGKVNAPEFVKSRLHEHQERLDTWVRYLKIQQSSGKTACLLSYSAHATCTDGLLEVFSRDYAGAVVDSLEKNTQTSIDLAVFSAGTVASHTPMDFGLHNEAWIGKMGQGLAEKLLNQFDSVLLKDTVPLSVQQLPVEFGATNVRVSDNIKLADWAFKFLYPEHHIYIAILQIGDILWLGMPCDFSGEFMSIVEKTALQKNKKLIITSFNGSYMGYLTPDEYYNLPHYETREMNWLGKKGSYFIELIEKIIAR</sequence>
<dbReference type="AlphaFoldDB" id="A0A1I2GAE3"/>
<dbReference type="EMBL" id="FONY01000017">
    <property type="protein sequence ID" value="SFF13950.1"/>
    <property type="molecule type" value="Genomic_DNA"/>
</dbReference>
<dbReference type="Proteomes" id="UP000199513">
    <property type="component" value="Unassembled WGS sequence"/>
</dbReference>
<accession>A0A1I2GAE3</accession>
<reference evidence="2 3" key="1">
    <citation type="submission" date="2016-10" db="EMBL/GenBank/DDBJ databases">
        <authorList>
            <person name="de Groot N.N."/>
        </authorList>
    </citation>
    <scope>NUCLEOTIDE SEQUENCE [LARGE SCALE GENOMIC DNA]</scope>
    <source>
        <strain>GEY</strain>
        <strain evidence="3">DSM 9560</strain>
    </source>
</reference>
<feature type="domain" description="Neutral/alkaline non-lysosomal ceramidase N-terminal" evidence="1">
    <location>
        <begin position="67"/>
        <end position="276"/>
    </location>
</feature>
<dbReference type="InterPro" id="IPR031329">
    <property type="entry name" value="NEUT/ALK_ceramidase_N"/>
</dbReference>